<sequence>MVRLVEPAIDHPTTQLFPYAALSYTWVGEQPLRLEKKKTELYLKQDDHGDRAKENNATTQTSVKGPFHDLPPSRSTPNNSLSVDRSKASSTSHRSPSIPVTIVVMEVAVAEWLEGNTNDDLTAHIK</sequence>
<keyword evidence="3" id="KW-1185">Reference proteome</keyword>
<feature type="region of interest" description="Disordered" evidence="1">
    <location>
        <begin position="45"/>
        <end position="97"/>
    </location>
</feature>
<proteinExistence type="predicted"/>
<gene>
    <name evidence="2" type="ORF">FPSE_11573</name>
</gene>
<comment type="caution">
    <text evidence="2">The sequence shown here is derived from an EMBL/GenBank/DDBJ whole genome shotgun (WGS) entry which is preliminary data.</text>
</comment>
<evidence type="ECO:0000313" key="2">
    <source>
        <dbReference type="EMBL" id="EKJ68234.1"/>
    </source>
</evidence>
<evidence type="ECO:0000313" key="3">
    <source>
        <dbReference type="Proteomes" id="UP000007978"/>
    </source>
</evidence>
<dbReference type="KEGG" id="fpu:FPSE_11573"/>
<dbReference type="HOGENOM" id="CLU_1981719_0_0_1"/>
<accession>K3V5N2</accession>
<name>K3V5N2_FUSPC</name>
<dbReference type="RefSeq" id="XP_009262965.1">
    <property type="nucleotide sequence ID" value="XM_009264690.1"/>
</dbReference>
<evidence type="ECO:0000256" key="1">
    <source>
        <dbReference type="SAM" id="MobiDB-lite"/>
    </source>
</evidence>
<dbReference type="Proteomes" id="UP000007978">
    <property type="component" value="Chromosome 2"/>
</dbReference>
<dbReference type="AlphaFoldDB" id="K3V5N2"/>
<reference evidence="2 3" key="1">
    <citation type="journal article" date="2012" name="PLoS Pathog.">
        <title>Comparative pathogenomics reveals horizontally acquired novel virulence genes in fungi infecting cereal hosts.</title>
        <authorList>
            <person name="Gardiner D.M."/>
            <person name="McDonald M.C."/>
            <person name="Covarelli L."/>
            <person name="Solomon P.S."/>
            <person name="Rusu A.G."/>
            <person name="Marshall M."/>
            <person name="Kazan K."/>
            <person name="Chakraborty S."/>
            <person name="McDonald B.A."/>
            <person name="Manners J.M."/>
        </authorList>
    </citation>
    <scope>NUCLEOTIDE SEQUENCE [LARGE SCALE GENOMIC DNA]</scope>
    <source>
        <strain evidence="2 3">CS3096</strain>
    </source>
</reference>
<protein>
    <submittedName>
        <fullName evidence="2">Uncharacterized protein</fullName>
    </submittedName>
</protein>
<organism evidence="2 3">
    <name type="scientific">Fusarium pseudograminearum (strain CS3096)</name>
    <name type="common">Wheat and barley crown-rot fungus</name>
    <dbReference type="NCBI Taxonomy" id="1028729"/>
    <lineage>
        <taxon>Eukaryota</taxon>
        <taxon>Fungi</taxon>
        <taxon>Dikarya</taxon>
        <taxon>Ascomycota</taxon>
        <taxon>Pezizomycotina</taxon>
        <taxon>Sordariomycetes</taxon>
        <taxon>Hypocreomycetidae</taxon>
        <taxon>Hypocreales</taxon>
        <taxon>Nectriaceae</taxon>
        <taxon>Fusarium</taxon>
    </lineage>
</organism>
<dbReference type="EMBL" id="AFNW01000608">
    <property type="protein sequence ID" value="EKJ68234.1"/>
    <property type="molecule type" value="Genomic_DNA"/>
</dbReference>
<dbReference type="GeneID" id="20370190"/>
<feature type="compositionally biased region" description="Polar residues" evidence="1">
    <location>
        <begin position="73"/>
        <end position="95"/>
    </location>
</feature>
<feature type="compositionally biased region" description="Basic and acidic residues" evidence="1">
    <location>
        <begin position="45"/>
        <end position="54"/>
    </location>
</feature>